<evidence type="ECO:0000313" key="3">
    <source>
        <dbReference type="Proteomes" id="UP001596045"/>
    </source>
</evidence>
<keyword evidence="3" id="KW-1185">Reference proteome</keyword>
<keyword evidence="1" id="KW-0812">Transmembrane</keyword>
<dbReference type="RefSeq" id="WP_378995453.1">
    <property type="nucleotide sequence ID" value="NZ_JBHSMT010000008.1"/>
</dbReference>
<reference evidence="3" key="1">
    <citation type="journal article" date="2019" name="Int. J. Syst. Evol. Microbiol.">
        <title>The Global Catalogue of Microorganisms (GCM) 10K type strain sequencing project: providing services to taxonomists for standard genome sequencing and annotation.</title>
        <authorList>
            <consortium name="The Broad Institute Genomics Platform"/>
            <consortium name="The Broad Institute Genome Sequencing Center for Infectious Disease"/>
            <person name="Wu L."/>
            <person name="Ma J."/>
        </authorList>
    </citation>
    <scope>NUCLEOTIDE SEQUENCE [LARGE SCALE GENOMIC DNA]</scope>
    <source>
        <strain evidence="3">JCM 17066</strain>
    </source>
</reference>
<feature type="transmembrane region" description="Helical" evidence="1">
    <location>
        <begin position="36"/>
        <end position="59"/>
    </location>
</feature>
<name>A0ABW0M8A2_9BURK</name>
<dbReference type="Proteomes" id="UP001596045">
    <property type="component" value="Unassembled WGS sequence"/>
</dbReference>
<proteinExistence type="predicted"/>
<accession>A0ABW0M8A2</accession>
<gene>
    <name evidence="2" type="ORF">ACFPM8_04675</name>
</gene>
<evidence type="ECO:0000256" key="1">
    <source>
        <dbReference type="SAM" id="Phobius"/>
    </source>
</evidence>
<evidence type="ECO:0000313" key="2">
    <source>
        <dbReference type="EMBL" id="MFC5473243.1"/>
    </source>
</evidence>
<sequence length="105" mass="11553">MSIFAFALPAKTVLFDAQVMLSTASAATRPVLGMGAFATLMMYFKPLWMGILRAALLLVKPRKSLEQRHAQSMFKGQQLMRRLANDQAGSQPTLAAELRLLAGRD</sequence>
<keyword evidence="1" id="KW-1133">Transmembrane helix</keyword>
<comment type="caution">
    <text evidence="2">The sequence shown here is derived from an EMBL/GenBank/DDBJ whole genome shotgun (WGS) entry which is preliminary data.</text>
</comment>
<protein>
    <submittedName>
        <fullName evidence="2">Uncharacterized protein</fullName>
    </submittedName>
</protein>
<keyword evidence="1" id="KW-0472">Membrane</keyword>
<dbReference type="EMBL" id="JBHSMT010000008">
    <property type="protein sequence ID" value="MFC5473243.1"/>
    <property type="molecule type" value="Genomic_DNA"/>
</dbReference>
<organism evidence="2 3">
    <name type="scientific">Paraherbaspirillum soli</name>
    <dbReference type="NCBI Taxonomy" id="631222"/>
    <lineage>
        <taxon>Bacteria</taxon>
        <taxon>Pseudomonadati</taxon>
        <taxon>Pseudomonadota</taxon>
        <taxon>Betaproteobacteria</taxon>
        <taxon>Burkholderiales</taxon>
        <taxon>Oxalobacteraceae</taxon>
        <taxon>Paraherbaspirillum</taxon>
    </lineage>
</organism>